<reference evidence="1" key="1">
    <citation type="submission" date="2020-10" db="EMBL/GenBank/DDBJ databases">
        <authorList>
            <person name="Gilroy R."/>
        </authorList>
    </citation>
    <scope>NUCLEOTIDE SEQUENCE</scope>
    <source>
        <strain evidence="1">ChiBcolR7-354</strain>
    </source>
</reference>
<proteinExistence type="predicted"/>
<dbReference type="Proteomes" id="UP000824262">
    <property type="component" value="Unassembled WGS sequence"/>
</dbReference>
<evidence type="ECO:0000313" key="1">
    <source>
        <dbReference type="EMBL" id="HIQ78818.1"/>
    </source>
</evidence>
<evidence type="ECO:0000313" key="2">
    <source>
        <dbReference type="Proteomes" id="UP000824262"/>
    </source>
</evidence>
<accession>A0A9D1CSW2</accession>
<name>A0A9D1CSW2_9FIRM</name>
<sequence length="351" mass="37822">MAINLASKFSKYVDDAFARESLLRGAVNNKVEFTGVNEVSVYAVDKMEMNDYQLGGTSRYGEVKEIGDRVQTFKIERDRSFTGSIDEGNAQDQYNVKDASARLHVQIRDVVMPEIERYVLGKWAAGGGKIVGGSAPTTETLLGLIQAGASYMNNNYVPRRGRGLFISETYAAMLPNLSNLTYLDQLGAQALTENSLPRVAGFDVHVVPDGDMPENVYFILQHRDACPFAQKLAKYKIQKDPMGIDGNVIEGRVRYWAGVLAEKCAGVYVYAASGSVLAAPQISMSGAVATVTATGAEISYTVDGTDPRYSAGALALTSGGTVTLKDGEVLRCYAHAEGKYPSAVAEQAYSA</sequence>
<dbReference type="EMBL" id="DVGA01000061">
    <property type="protein sequence ID" value="HIQ78818.1"/>
    <property type="molecule type" value="Genomic_DNA"/>
</dbReference>
<comment type="caution">
    <text evidence="1">The sequence shown here is derived from an EMBL/GenBank/DDBJ whole genome shotgun (WGS) entry which is preliminary data.</text>
</comment>
<evidence type="ECO:0008006" key="3">
    <source>
        <dbReference type="Google" id="ProtNLM"/>
    </source>
</evidence>
<organism evidence="1 2">
    <name type="scientific">Candidatus Scatomorpha intestinavium</name>
    <dbReference type="NCBI Taxonomy" id="2840922"/>
    <lineage>
        <taxon>Bacteria</taxon>
        <taxon>Bacillati</taxon>
        <taxon>Bacillota</taxon>
        <taxon>Clostridia</taxon>
        <taxon>Eubacteriales</taxon>
        <taxon>Candidatus Scatomorpha</taxon>
    </lineage>
</organism>
<gene>
    <name evidence="1" type="ORF">IAB77_06125</name>
</gene>
<reference evidence="1" key="2">
    <citation type="journal article" date="2021" name="PeerJ">
        <title>Extensive microbial diversity within the chicken gut microbiome revealed by metagenomics and culture.</title>
        <authorList>
            <person name="Gilroy R."/>
            <person name="Ravi A."/>
            <person name="Getino M."/>
            <person name="Pursley I."/>
            <person name="Horton D.L."/>
            <person name="Alikhan N.F."/>
            <person name="Baker D."/>
            <person name="Gharbi K."/>
            <person name="Hall N."/>
            <person name="Watson M."/>
            <person name="Adriaenssens E.M."/>
            <person name="Foster-Nyarko E."/>
            <person name="Jarju S."/>
            <person name="Secka A."/>
            <person name="Antonio M."/>
            <person name="Oren A."/>
            <person name="Chaudhuri R.R."/>
            <person name="La Ragione R."/>
            <person name="Hildebrand F."/>
            <person name="Pallen M.J."/>
        </authorList>
    </citation>
    <scope>NUCLEOTIDE SEQUENCE</scope>
    <source>
        <strain evidence="1">ChiBcolR7-354</strain>
    </source>
</reference>
<protein>
    <recommendedName>
        <fullName evidence="3">Major capsid protein</fullName>
    </recommendedName>
</protein>
<dbReference type="AlphaFoldDB" id="A0A9D1CSW2"/>